<gene>
    <name evidence="2" type="ORF">Tco_0988859</name>
</gene>
<reference evidence="2" key="2">
    <citation type="submission" date="2022-01" db="EMBL/GenBank/DDBJ databases">
        <authorList>
            <person name="Yamashiro T."/>
            <person name="Shiraishi A."/>
            <person name="Satake H."/>
            <person name="Nakayama K."/>
        </authorList>
    </citation>
    <scope>NUCLEOTIDE SEQUENCE</scope>
</reference>
<dbReference type="Pfam" id="PF07727">
    <property type="entry name" value="RVT_2"/>
    <property type="match status" value="1"/>
</dbReference>
<proteinExistence type="predicted"/>
<keyword evidence="3" id="KW-1185">Reference proteome</keyword>
<evidence type="ECO:0000313" key="3">
    <source>
        <dbReference type="Proteomes" id="UP001151760"/>
    </source>
</evidence>
<dbReference type="Proteomes" id="UP001151760">
    <property type="component" value="Unassembled WGS sequence"/>
</dbReference>
<accession>A0ABQ5ET45</accession>
<evidence type="ECO:0000313" key="2">
    <source>
        <dbReference type="EMBL" id="GJT53805.1"/>
    </source>
</evidence>
<dbReference type="CDD" id="cd09272">
    <property type="entry name" value="RNase_HI_RT_Ty1"/>
    <property type="match status" value="1"/>
</dbReference>
<dbReference type="InterPro" id="IPR013103">
    <property type="entry name" value="RVT_2"/>
</dbReference>
<comment type="caution">
    <text evidence="2">The sequence shown here is derived from an EMBL/GenBank/DDBJ whole genome shotgun (WGS) entry which is preliminary data.</text>
</comment>
<dbReference type="PANTHER" id="PTHR11439:SF495">
    <property type="entry name" value="REVERSE TRANSCRIPTASE, RNA-DEPENDENT DNA POLYMERASE-RELATED"/>
    <property type="match status" value="1"/>
</dbReference>
<protein>
    <submittedName>
        <fullName evidence="2">Retrovirus-related pol polyprotein from transposon TNT 1-94</fullName>
    </submittedName>
</protein>
<dbReference type="PANTHER" id="PTHR11439">
    <property type="entry name" value="GAG-POL-RELATED RETROTRANSPOSON"/>
    <property type="match status" value="1"/>
</dbReference>
<organism evidence="2 3">
    <name type="scientific">Tanacetum coccineum</name>
    <dbReference type="NCBI Taxonomy" id="301880"/>
    <lineage>
        <taxon>Eukaryota</taxon>
        <taxon>Viridiplantae</taxon>
        <taxon>Streptophyta</taxon>
        <taxon>Embryophyta</taxon>
        <taxon>Tracheophyta</taxon>
        <taxon>Spermatophyta</taxon>
        <taxon>Magnoliopsida</taxon>
        <taxon>eudicotyledons</taxon>
        <taxon>Gunneridae</taxon>
        <taxon>Pentapetalae</taxon>
        <taxon>asterids</taxon>
        <taxon>campanulids</taxon>
        <taxon>Asterales</taxon>
        <taxon>Asteraceae</taxon>
        <taxon>Asteroideae</taxon>
        <taxon>Anthemideae</taxon>
        <taxon>Anthemidinae</taxon>
        <taxon>Tanacetum</taxon>
    </lineage>
</organism>
<feature type="domain" description="Reverse transcriptase Ty1/copia-type" evidence="1">
    <location>
        <begin position="146"/>
        <end position="281"/>
    </location>
</feature>
<sequence length="376" mass="43255">MHKFSRCSKIDLDNLFGPLYEEYHATSSPEVSDNSAANTLYNEHTSSSSSIVIEEDEAPQIVSSLAEQIATEPNPPVLNENADELDPSNMHEFHQKHRSSDKWTKNHPIEQVILSIIEPKNIKEAMLDHNWIESMQDELNQFQRLDVWELVECPIGRNIIVVKWIWKNKTDAKNTVIRNKSRLVAKGYGQEEGINFEESFAPVARLKAVRFFMAYAAHKNFPIYQMVVKTAFLNGPLKEEVFVRQPDGFVDLDFSNHVYRLKKALYGLKQTPRAWYLTASRSDIAFVTFYSKDSEFELIAYLDADHAWCNDDCKSTSRGIQFLGDKLVSWSSKKQDCLAMSTAEAEYISLYTCCAQVIWMRTQLLDYGFGYNKIPM</sequence>
<evidence type="ECO:0000259" key="1">
    <source>
        <dbReference type="Pfam" id="PF07727"/>
    </source>
</evidence>
<reference evidence="2" key="1">
    <citation type="journal article" date="2022" name="Int. J. Mol. Sci.">
        <title>Draft Genome of Tanacetum Coccineum: Genomic Comparison of Closely Related Tanacetum-Family Plants.</title>
        <authorList>
            <person name="Yamashiro T."/>
            <person name="Shiraishi A."/>
            <person name="Nakayama K."/>
            <person name="Satake H."/>
        </authorList>
    </citation>
    <scope>NUCLEOTIDE SEQUENCE</scope>
</reference>
<dbReference type="EMBL" id="BQNB010016619">
    <property type="protein sequence ID" value="GJT53805.1"/>
    <property type="molecule type" value="Genomic_DNA"/>
</dbReference>
<name>A0ABQ5ET45_9ASTR</name>